<dbReference type="GO" id="GO:0006081">
    <property type="term" value="P:aldehyde metabolic process"/>
    <property type="evidence" value="ECO:0007669"/>
    <property type="project" value="InterPro"/>
</dbReference>
<dbReference type="AlphaFoldDB" id="A0A6V8KW61"/>
<dbReference type="Gene3D" id="3.40.605.10">
    <property type="entry name" value="Aldehyde Dehydrogenase, Chain A, domain 1"/>
    <property type="match status" value="1"/>
</dbReference>
<dbReference type="PROSITE" id="PS00687">
    <property type="entry name" value="ALDEHYDE_DEHYDR_GLU"/>
    <property type="match status" value="1"/>
</dbReference>
<evidence type="ECO:0000256" key="5">
    <source>
        <dbReference type="PROSITE-ProRule" id="PRU10007"/>
    </source>
</evidence>
<reference evidence="9 10" key="2">
    <citation type="submission" date="2020-03" db="EMBL/GenBank/DDBJ databases">
        <authorList>
            <person name="Ichikawa N."/>
            <person name="Kimura A."/>
            <person name="Kitahashi Y."/>
            <person name="Uohara A."/>
        </authorList>
    </citation>
    <scope>NUCLEOTIDE SEQUENCE [LARGE SCALE GENOMIC DNA]</scope>
    <source>
        <strain evidence="9 10">NBRC 108638</strain>
    </source>
</reference>
<evidence type="ECO:0000256" key="4">
    <source>
        <dbReference type="PIRSR" id="PIRSR036492-1"/>
    </source>
</evidence>
<feature type="active site" evidence="4 5">
    <location>
        <position position="254"/>
    </location>
</feature>
<comment type="caution">
    <text evidence="9">The sequence shown here is derived from an EMBL/GenBank/DDBJ whole genome shotgun (WGS) entry which is preliminary data.</text>
</comment>
<dbReference type="InterPro" id="IPR029510">
    <property type="entry name" value="Ald_DH_CS_GLU"/>
</dbReference>
<evidence type="ECO:0000313" key="10">
    <source>
        <dbReference type="Proteomes" id="UP000482960"/>
    </source>
</evidence>
<dbReference type="SUPFAM" id="SSF53720">
    <property type="entry name" value="ALDH-like"/>
    <property type="match status" value="1"/>
</dbReference>
<dbReference type="Gene3D" id="3.40.309.10">
    <property type="entry name" value="Aldehyde Dehydrogenase, Chain A, domain 2"/>
    <property type="match status" value="1"/>
</dbReference>
<dbReference type="Proteomes" id="UP000482960">
    <property type="component" value="Unassembled WGS sequence"/>
</dbReference>
<protein>
    <recommendedName>
        <fullName evidence="3">Aldehyde dehydrogenase</fullName>
    </recommendedName>
</protein>
<evidence type="ECO:0000256" key="6">
    <source>
        <dbReference type="RuleBase" id="RU003345"/>
    </source>
</evidence>
<evidence type="ECO:0000256" key="7">
    <source>
        <dbReference type="SAM" id="MobiDB-lite"/>
    </source>
</evidence>
<gene>
    <name evidence="9" type="ORF">Prum_029640</name>
</gene>
<comment type="similarity">
    <text evidence="1 3 6">Belongs to the aldehyde dehydrogenase family.</text>
</comment>
<organism evidence="9 10">
    <name type="scientific">Phytohabitans rumicis</name>
    <dbReference type="NCBI Taxonomy" id="1076125"/>
    <lineage>
        <taxon>Bacteria</taxon>
        <taxon>Bacillati</taxon>
        <taxon>Actinomycetota</taxon>
        <taxon>Actinomycetes</taxon>
        <taxon>Micromonosporales</taxon>
        <taxon>Micromonosporaceae</taxon>
    </lineage>
</organism>
<evidence type="ECO:0000259" key="8">
    <source>
        <dbReference type="Pfam" id="PF00171"/>
    </source>
</evidence>
<name>A0A6V8KW61_9ACTN</name>
<dbReference type="EMBL" id="BLPG01000001">
    <property type="protein sequence ID" value="GFJ89322.1"/>
    <property type="molecule type" value="Genomic_DNA"/>
</dbReference>
<dbReference type="InterPro" id="IPR012394">
    <property type="entry name" value="Aldehyde_DH_NAD(P)"/>
</dbReference>
<dbReference type="PIRSF" id="PIRSF036492">
    <property type="entry name" value="ALDH"/>
    <property type="match status" value="1"/>
</dbReference>
<feature type="active site" evidence="4">
    <location>
        <position position="288"/>
    </location>
</feature>
<keyword evidence="10" id="KW-1185">Reference proteome</keyword>
<sequence length="511" mass="53889">MGNPVYTPDMTAVHTPGAPRIEDGELVSTNPATGAEAGRFPVASAEDIGRAVERGREAGLWWAGLGFAGRKERLLRWRALLAQQITELAELSNREGGKPVAEAIVEATSGIEHVDWAARNARRVLGPRGVRSRLVLAEFSAHLEYQPYGVVGVIGPWNYPVLTPLGSIAYALAAGNAVIFKPSEYTPAVGQWLADSFARAVPEHPVFQVVHGLGDVGAALCRSGVGKLAFTGSTATAKKVMAACAETLTPVLLEAGGKDAMIVDADADLDAAADAAVWGGMTNAGQTCIGIERVYAVAPVYDTLLAKVVERAGRLTVGAGDGADIGPITMPSQIDVIRRHIDDAIARGGRAVLGGPEAVQPPYVRPTILVDVPEDAAAVREETFGPTLTIRRVQDADEAVSLANAVPYGLGSSVFGRRRAIAIARRLRTGMSAINSTLTFVGMSTLPFGGVGDSGFGRIHGDDGLREFGRAKAITKRRGPSLLPAMTFDRTPEQVARIVKLVKLLYGRRTP</sequence>
<dbReference type="Pfam" id="PF00171">
    <property type="entry name" value="Aldedh"/>
    <property type="match status" value="1"/>
</dbReference>
<dbReference type="PANTHER" id="PTHR11699">
    <property type="entry name" value="ALDEHYDE DEHYDROGENASE-RELATED"/>
    <property type="match status" value="1"/>
</dbReference>
<evidence type="ECO:0000256" key="2">
    <source>
        <dbReference type="ARBA" id="ARBA00023002"/>
    </source>
</evidence>
<keyword evidence="2 3" id="KW-0560">Oxidoreductase</keyword>
<dbReference type="GO" id="GO:0016620">
    <property type="term" value="F:oxidoreductase activity, acting on the aldehyde or oxo group of donors, NAD or NADP as acceptor"/>
    <property type="evidence" value="ECO:0007669"/>
    <property type="project" value="InterPro"/>
</dbReference>
<evidence type="ECO:0000256" key="1">
    <source>
        <dbReference type="ARBA" id="ARBA00009986"/>
    </source>
</evidence>
<dbReference type="InterPro" id="IPR016161">
    <property type="entry name" value="Ald_DH/histidinol_DH"/>
</dbReference>
<proteinExistence type="inferred from homology"/>
<evidence type="ECO:0000313" key="9">
    <source>
        <dbReference type="EMBL" id="GFJ89322.1"/>
    </source>
</evidence>
<accession>A0A6V8KW61</accession>
<feature type="domain" description="Aldehyde dehydrogenase" evidence="8">
    <location>
        <begin position="25"/>
        <end position="473"/>
    </location>
</feature>
<dbReference type="InterPro" id="IPR016163">
    <property type="entry name" value="Ald_DH_C"/>
</dbReference>
<reference evidence="9 10" key="1">
    <citation type="submission" date="2020-03" db="EMBL/GenBank/DDBJ databases">
        <title>Whole genome shotgun sequence of Phytohabitans rumicis NBRC 108638.</title>
        <authorList>
            <person name="Komaki H."/>
            <person name="Tamura T."/>
        </authorList>
    </citation>
    <scope>NUCLEOTIDE SEQUENCE [LARGE SCALE GENOMIC DNA]</scope>
    <source>
        <strain evidence="9 10">NBRC 108638</strain>
    </source>
</reference>
<feature type="region of interest" description="Disordered" evidence="7">
    <location>
        <begin position="1"/>
        <end position="23"/>
    </location>
</feature>
<dbReference type="InterPro" id="IPR016162">
    <property type="entry name" value="Ald_DH_N"/>
</dbReference>
<dbReference type="CDD" id="cd07099">
    <property type="entry name" value="ALDH_DDALDH"/>
    <property type="match status" value="1"/>
</dbReference>
<evidence type="ECO:0000256" key="3">
    <source>
        <dbReference type="PIRNR" id="PIRNR036492"/>
    </source>
</evidence>
<dbReference type="InterPro" id="IPR015590">
    <property type="entry name" value="Aldehyde_DH_dom"/>
</dbReference>